<proteinExistence type="predicted"/>
<dbReference type="AlphaFoldDB" id="A0A1T4WLB8"/>
<keyword evidence="1" id="KW-0472">Membrane</keyword>
<dbReference type="Proteomes" id="UP000190027">
    <property type="component" value="Unassembled WGS sequence"/>
</dbReference>
<dbReference type="PROSITE" id="PS51257">
    <property type="entry name" value="PROKAR_LIPOPROTEIN"/>
    <property type="match status" value="1"/>
</dbReference>
<name>A0A1T4WLB8_9BACT</name>
<dbReference type="RefSeq" id="WP_078716663.1">
    <property type="nucleotide sequence ID" value="NZ_FUYC01000003.1"/>
</dbReference>
<keyword evidence="1" id="KW-1133">Transmembrane helix</keyword>
<organism evidence="2 3">
    <name type="scientific">Paucidesulfovibrio gracilis DSM 16080</name>
    <dbReference type="NCBI Taxonomy" id="1121449"/>
    <lineage>
        <taxon>Bacteria</taxon>
        <taxon>Pseudomonadati</taxon>
        <taxon>Thermodesulfobacteriota</taxon>
        <taxon>Desulfovibrionia</taxon>
        <taxon>Desulfovibrionales</taxon>
        <taxon>Desulfovibrionaceae</taxon>
        <taxon>Paucidesulfovibrio</taxon>
    </lineage>
</organism>
<evidence type="ECO:0000313" key="2">
    <source>
        <dbReference type="EMBL" id="SKA78146.1"/>
    </source>
</evidence>
<protein>
    <submittedName>
        <fullName evidence="2">Uncharacterized protein</fullName>
    </submittedName>
</protein>
<gene>
    <name evidence="2" type="ORF">SAMN02745704_01094</name>
</gene>
<dbReference type="EMBL" id="FUYC01000003">
    <property type="protein sequence ID" value="SKA78146.1"/>
    <property type="molecule type" value="Genomic_DNA"/>
</dbReference>
<keyword evidence="3" id="KW-1185">Reference proteome</keyword>
<keyword evidence="1" id="KW-0812">Transmembrane</keyword>
<sequence length="142" mass="16273">MYGFKELLEAKATKAGFIFCTLVVVASCIILFTALGQGREINIGPVTFGKIVATKKEMTAEDELIQEVKSTRLYFEKQRDILQNELIQSRKDKVHGPQGFSEQVELSVNITNYKNEIEKIETEYFEKLSKFIEQLKRMSSPQ</sequence>
<feature type="transmembrane region" description="Helical" evidence="1">
    <location>
        <begin position="15"/>
        <end position="35"/>
    </location>
</feature>
<evidence type="ECO:0000313" key="3">
    <source>
        <dbReference type="Proteomes" id="UP000190027"/>
    </source>
</evidence>
<evidence type="ECO:0000256" key="1">
    <source>
        <dbReference type="SAM" id="Phobius"/>
    </source>
</evidence>
<reference evidence="2 3" key="1">
    <citation type="submission" date="2017-02" db="EMBL/GenBank/DDBJ databases">
        <authorList>
            <person name="Peterson S.W."/>
        </authorList>
    </citation>
    <scope>NUCLEOTIDE SEQUENCE [LARGE SCALE GENOMIC DNA]</scope>
    <source>
        <strain evidence="2 3">DSM 16080</strain>
    </source>
</reference>
<accession>A0A1T4WLB8</accession>